<dbReference type="GO" id="GO:0006614">
    <property type="term" value="P:SRP-dependent cotranslational protein targeting to membrane"/>
    <property type="evidence" value="ECO:0007669"/>
    <property type="project" value="UniProtKB-UniRule"/>
</dbReference>
<keyword evidence="5 7" id="KW-0733">Signal recognition particle</keyword>
<accession>A0A1X6PBZ9</accession>
<dbReference type="Gene3D" id="3.30.720.10">
    <property type="entry name" value="Signal recognition particle alu RNA binding heterodimer, srp9/1"/>
    <property type="match status" value="1"/>
</dbReference>
<dbReference type="SUPFAM" id="SSF54762">
    <property type="entry name" value="Signal recognition particle alu RNA binding heterodimer, SRP9/14"/>
    <property type="match status" value="1"/>
</dbReference>
<comment type="subunit">
    <text evidence="7">Heterodimer with SRP9; binds RNA as heterodimer. Component of a signal recognition particle (SRP) complex that consists of a 7SL RNA molecule of 300 nucleotides and six protein subunits: SRP72, SRP68, SRP54, SRP19, SRP14 and SRP9.</text>
</comment>
<evidence type="ECO:0000256" key="6">
    <source>
        <dbReference type="ARBA" id="ARBA00023274"/>
    </source>
</evidence>
<dbReference type="EMBL" id="KV918816">
    <property type="protein sequence ID" value="OSX78266.1"/>
    <property type="molecule type" value="Genomic_DNA"/>
</dbReference>
<reference evidence="8 9" key="1">
    <citation type="submission" date="2017-03" db="EMBL/GenBank/DDBJ databases">
        <title>WGS assembly of Porphyra umbilicalis.</title>
        <authorList>
            <person name="Brawley S.H."/>
            <person name="Blouin N.A."/>
            <person name="Ficko-Blean E."/>
            <person name="Wheeler G.L."/>
            <person name="Lohr M."/>
            <person name="Goodson H.V."/>
            <person name="Jenkins J.W."/>
            <person name="Blaby-Haas C.E."/>
            <person name="Helliwell K.E."/>
            <person name="Chan C."/>
            <person name="Marriage T."/>
            <person name="Bhattacharya D."/>
            <person name="Klein A.S."/>
            <person name="Badis Y."/>
            <person name="Brodie J."/>
            <person name="Cao Y."/>
            <person name="Collen J."/>
            <person name="Dittami S.M."/>
            <person name="Gachon C.M."/>
            <person name="Green B.R."/>
            <person name="Karpowicz S."/>
            <person name="Kim J.W."/>
            <person name="Kudahl U."/>
            <person name="Lin S."/>
            <person name="Michel G."/>
            <person name="Mittag M."/>
            <person name="Olson B.J."/>
            <person name="Pangilinan J."/>
            <person name="Peng Y."/>
            <person name="Qiu H."/>
            <person name="Shu S."/>
            <person name="Singer J.T."/>
            <person name="Smith A.G."/>
            <person name="Sprecher B.N."/>
            <person name="Wagner V."/>
            <person name="Wang W."/>
            <person name="Wang Z.-Y."/>
            <person name="Yan J."/>
            <person name="Yarish C."/>
            <person name="Zoeuner-Riek S."/>
            <person name="Zhuang Y."/>
            <person name="Zou Y."/>
            <person name="Lindquist E.A."/>
            <person name="Grimwood J."/>
            <person name="Barry K."/>
            <person name="Rokhsar D.S."/>
            <person name="Schmutz J."/>
            <person name="Stiller J.W."/>
            <person name="Grossman A.R."/>
            <person name="Prochnik S.E."/>
        </authorList>
    </citation>
    <scope>NUCLEOTIDE SEQUENCE [LARGE SCALE GENOMIC DNA]</scope>
    <source>
        <strain evidence="8">4086291</strain>
    </source>
</reference>
<dbReference type="Proteomes" id="UP000218209">
    <property type="component" value="Unassembled WGS sequence"/>
</dbReference>
<comment type="function">
    <text evidence="7">Component of the signal recognition particle (SRP) complex, a ribonucleoprotein complex that mediates the cotranslational targeting of secretory and membrane proteins to the endoplasmic reticulum (ER). SRP9 together with SRP14 and the Alu portion of the SRP RNA, constitutes the elongation arrest domain of SRP. The complex of SRP9 and SRP14 is required for SRP RNA binding.</text>
</comment>
<dbReference type="OrthoDB" id="19209at2759"/>
<name>A0A1X6PBZ9_PORUM</name>
<gene>
    <name evidence="8" type="ORF">BU14_0113s0010</name>
</gene>
<dbReference type="GO" id="GO:0005786">
    <property type="term" value="C:signal recognition particle, endoplasmic reticulum targeting"/>
    <property type="evidence" value="ECO:0007669"/>
    <property type="project" value="UniProtKB-UniRule"/>
</dbReference>
<dbReference type="GO" id="GO:0008312">
    <property type="term" value="F:7S RNA binding"/>
    <property type="evidence" value="ECO:0007669"/>
    <property type="project" value="UniProtKB-UniRule"/>
</dbReference>
<keyword evidence="3 7" id="KW-0963">Cytoplasm</keyword>
<evidence type="ECO:0000256" key="1">
    <source>
        <dbReference type="ARBA" id="ARBA00004496"/>
    </source>
</evidence>
<proteinExistence type="inferred from homology"/>
<evidence type="ECO:0000313" key="8">
    <source>
        <dbReference type="EMBL" id="OSX78266.1"/>
    </source>
</evidence>
<dbReference type="GO" id="GO:0030942">
    <property type="term" value="F:endoplasmic reticulum signal peptide binding"/>
    <property type="evidence" value="ECO:0007669"/>
    <property type="project" value="UniProtKB-UniRule"/>
</dbReference>
<evidence type="ECO:0000256" key="4">
    <source>
        <dbReference type="ARBA" id="ARBA00022884"/>
    </source>
</evidence>
<keyword evidence="9" id="KW-1185">Reference proteome</keyword>
<evidence type="ECO:0000256" key="7">
    <source>
        <dbReference type="RuleBase" id="RU368100"/>
    </source>
</evidence>
<protein>
    <recommendedName>
        <fullName evidence="7">Signal recognition particle 14 kDa protein</fullName>
        <shortName evidence="7">SRP14</shortName>
    </recommendedName>
</protein>
<sequence>MGLLDQDGFVSELAKLYEKRKLGGSVWISMKRVSRDVRTPRKQPIQGAKCLVRATDGKKKISCAVLAKDSIRFQLDLMDVVKAHTGGLKDQPKKTRGMKGKTS</sequence>
<evidence type="ECO:0000313" key="9">
    <source>
        <dbReference type="Proteomes" id="UP000218209"/>
    </source>
</evidence>
<keyword evidence="4 7" id="KW-0694">RNA-binding</keyword>
<organism evidence="8 9">
    <name type="scientific">Porphyra umbilicalis</name>
    <name type="common">Purple laver</name>
    <name type="synonym">Red alga</name>
    <dbReference type="NCBI Taxonomy" id="2786"/>
    <lineage>
        <taxon>Eukaryota</taxon>
        <taxon>Rhodophyta</taxon>
        <taxon>Bangiophyceae</taxon>
        <taxon>Bangiales</taxon>
        <taxon>Bangiaceae</taxon>
        <taxon>Porphyra</taxon>
    </lineage>
</organism>
<evidence type="ECO:0000256" key="5">
    <source>
        <dbReference type="ARBA" id="ARBA00023135"/>
    </source>
</evidence>
<comment type="similarity">
    <text evidence="2 7">Belongs to the SRP14 family.</text>
</comment>
<dbReference type="InterPro" id="IPR009018">
    <property type="entry name" value="Signal_recog_particle_SRP9/14"/>
</dbReference>
<dbReference type="InterPro" id="IPR003210">
    <property type="entry name" value="Signal_recog_particle_SRP14"/>
</dbReference>
<dbReference type="Pfam" id="PF02290">
    <property type="entry name" value="SRP14"/>
    <property type="match status" value="1"/>
</dbReference>
<keyword evidence="6 7" id="KW-0687">Ribonucleoprotein</keyword>
<comment type="subcellular location">
    <subcellularLocation>
        <location evidence="1 7">Cytoplasm</location>
    </subcellularLocation>
</comment>
<dbReference type="AlphaFoldDB" id="A0A1X6PBZ9"/>
<evidence type="ECO:0000256" key="3">
    <source>
        <dbReference type="ARBA" id="ARBA00022490"/>
    </source>
</evidence>
<evidence type="ECO:0000256" key="2">
    <source>
        <dbReference type="ARBA" id="ARBA00010349"/>
    </source>
</evidence>
<dbReference type="PANTHER" id="PTHR12013">
    <property type="entry name" value="SIGNAL RECOGNITION PARTICLE 14 KD PROTEIN"/>
    <property type="match status" value="1"/>
</dbReference>